<accession>A0A0C5VB94</accession>
<dbReference type="STRING" id="1445510.YC6258_04583"/>
<dbReference type="Proteomes" id="UP000032266">
    <property type="component" value="Chromosome"/>
</dbReference>
<dbReference type="HOGENOM" id="CLU_3344248_0_0_6"/>
<organism evidence="1 2">
    <name type="scientific">Gynuella sunshinyii YC6258</name>
    <dbReference type="NCBI Taxonomy" id="1445510"/>
    <lineage>
        <taxon>Bacteria</taxon>
        <taxon>Pseudomonadati</taxon>
        <taxon>Pseudomonadota</taxon>
        <taxon>Gammaproteobacteria</taxon>
        <taxon>Oceanospirillales</taxon>
        <taxon>Saccharospirillaceae</taxon>
        <taxon>Gynuella</taxon>
    </lineage>
</organism>
<dbReference type="KEGG" id="gsn:YC6258_04583"/>
<gene>
    <name evidence="1" type="ORF">YC6258_04583</name>
</gene>
<dbReference type="EMBL" id="CP007142">
    <property type="protein sequence ID" value="AJQ96615.1"/>
    <property type="molecule type" value="Genomic_DNA"/>
</dbReference>
<sequence>MERSQFSVLCSLLTLSRDFFQNNRIPMRFFSLLCYYF</sequence>
<protein>
    <submittedName>
        <fullName evidence="1">Uncharacterized protein</fullName>
    </submittedName>
</protein>
<evidence type="ECO:0000313" key="1">
    <source>
        <dbReference type="EMBL" id="AJQ96615.1"/>
    </source>
</evidence>
<reference evidence="1 2" key="1">
    <citation type="submission" date="2014-01" db="EMBL/GenBank/DDBJ databases">
        <title>Full genme sequencing of cellulolytic bacterium Gynuella sunshinyii YC6258T gen. nov., sp. nov.</title>
        <authorList>
            <person name="Khan H."/>
            <person name="Chung E.J."/>
            <person name="Chung Y.R."/>
        </authorList>
    </citation>
    <scope>NUCLEOTIDE SEQUENCE [LARGE SCALE GENOMIC DNA]</scope>
    <source>
        <strain evidence="1 2">YC6258</strain>
    </source>
</reference>
<dbReference type="AlphaFoldDB" id="A0A0C5VB94"/>
<proteinExistence type="predicted"/>
<name>A0A0C5VB94_9GAMM</name>
<evidence type="ECO:0000313" key="2">
    <source>
        <dbReference type="Proteomes" id="UP000032266"/>
    </source>
</evidence>
<keyword evidence="2" id="KW-1185">Reference proteome</keyword>